<dbReference type="PANTHER" id="PTHR28106:SF1">
    <property type="entry name" value="MITOCHONDRIAL ATPASE COMPLEX SUBUNIT ATP10"/>
    <property type="match status" value="1"/>
</dbReference>
<dbReference type="EMBL" id="ML996566">
    <property type="protein sequence ID" value="KAF2761553.1"/>
    <property type="molecule type" value="Genomic_DNA"/>
</dbReference>
<gene>
    <name evidence="2" type="ORF">EJ05DRAFT_472534</name>
</gene>
<dbReference type="Pfam" id="PF05176">
    <property type="entry name" value="ATP-synt_10"/>
    <property type="match status" value="1"/>
</dbReference>
<dbReference type="GO" id="GO:0033615">
    <property type="term" value="P:mitochondrial proton-transporting ATP synthase complex assembly"/>
    <property type="evidence" value="ECO:0007669"/>
    <property type="project" value="TreeGrafter"/>
</dbReference>
<dbReference type="RefSeq" id="XP_033604004.1">
    <property type="nucleotide sequence ID" value="XM_033743203.1"/>
</dbReference>
<dbReference type="PANTHER" id="PTHR28106">
    <property type="entry name" value="MITOCHONDRIAL ATPASE COMPLEX SUBUNIT ATP10"/>
    <property type="match status" value="1"/>
</dbReference>
<dbReference type="InterPro" id="IPR007849">
    <property type="entry name" value="ATP10"/>
</dbReference>
<dbReference type="AlphaFoldDB" id="A0A6A6WFN5"/>
<dbReference type="GO" id="GO:0005743">
    <property type="term" value="C:mitochondrial inner membrane"/>
    <property type="evidence" value="ECO:0007669"/>
    <property type="project" value="TreeGrafter"/>
</dbReference>
<evidence type="ECO:0000256" key="1">
    <source>
        <dbReference type="SAM" id="MobiDB-lite"/>
    </source>
</evidence>
<keyword evidence="3" id="KW-1185">Reference proteome</keyword>
<feature type="region of interest" description="Disordered" evidence="1">
    <location>
        <begin position="29"/>
        <end position="96"/>
    </location>
</feature>
<protein>
    <submittedName>
        <fullName evidence="2">Uncharacterized protein</fullName>
    </submittedName>
</protein>
<accession>A0A6A6WFN5</accession>
<name>A0A6A6WFN5_9PEZI</name>
<evidence type="ECO:0000313" key="3">
    <source>
        <dbReference type="Proteomes" id="UP000799437"/>
    </source>
</evidence>
<proteinExistence type="predicted"/>
<feature type="compositionally biased region" description="Basic and acidic residues" evidence="1">
    <location>
        <begin position="56"/>
        <end position="70"/>
    </location>
</feature>
<feature type="compositionally biased region" description="Basic and acidic residues" evidence="1">
    <location>
        <begin position="87"/>
        <end position="96"/>
    </location>
</feature>
<sequence>MSRHHFFLSFRSFILFEPALRRSCQQRTFSASPRIRSVEASRPAPQTPAQKQFPHRLPEGRGDEEFEPKMLGRPIGFKHPPKAGDNSGKDTRSLSKKREDFVDYDKHIEKRKDLQGQLLRPYFMDHRNMKYQRGKAWIGNARLFKAKFALYFPNFHGFTLESSSPTDTTTVLNGKVSIVSVYSSQWGSNQVETFVGKKENPAVEAALAAYPGVAQRVDINVEENWLKQMLLWLFKPNLRKVTPKDRHGKYFIVTKGVSNEIRETIGLIANAKVGYVYLVDEKCRIRWAACADASEKEKRTLSEGVHWLVDERNKPLISSATQADSLQS</sequence>
<dbReference type="OrthoDB" id="17089at2759"/>
<reference evidence="2" key="1">
    <citation type="journal article" date="2020" name="Stud. Mycol.">
        <title>101 Dothideomycetes genomes: a test case for predicting lifestyles and emergence of pathogens.</title>
        <authorList>
            <person name="Haridas S."/>
            <person name="Albert R."/>
            <person name="Binder M."/>
            <person name="Bloem J."/>
            <person name="Labutti K."/>
            <person name="Salamov A."/>
            <person name="Andreopoulos B."/>
            <person name="Baker S."/>
            <person name="Barry K."/>
            <person name="Bills G."/>
            <person name="Bluhm B."/>
            <person name="Cannon C."/>
            <person name="Castanera R."/>
            <person name="Culley D."/>
            <person name="Daum C."/>
            <person name="Ezra D."/>
            <person name="Gonzalez J."/>
            <person name="Henrissat B."/>
            <person name="Kuo A."/>
            <person name="Liang C."/>
            <person name="Lipzen A."/>
            <person name="Lutzoni F."/>
            <person name="Magnuson J."/>
            <person name="Mondo S."/>
            <person name="Nolan M."/>
            <person name="Ohm R."/>
            <person name="Pangilinan J."/>
            <person name="Park H.-J."/>
            <person name="Ramirez L."/>
            <person name="Alfaro M."/>
            <person name="Sun H."/>
            <person name="Tritt A."/>
            <person name="Yoshinaga Y."/>
            <person name="Zwiers L.-H."/>
            <person name="Turgeon B."/>
            <person name="Goodwin S."/>
            <person name="Spatafora J."/>
            <person name="Crous P."/>
            <person name="Grigoriev I."/>
        </authorList>
    </citation>
    <scope>NUCLEOTIDE SEQUENCE</scope>
    <source>
        <strain evidence="2">CBS 121739</strain>
    </source>
</reference>
<dbReference type="GeneID" id="54484257"/>
<dbReference type="Proteomes" id="UP000799437">
    <property type="component" value="Unassembled WGS sequence"/>
</dbReference>
<evidence type="ECO:0000313" key="2">
    <source>
        <dbReference type="EMBL" id="KAF2761553.1"/>
    </source>
</evidence>
<organism evidence="2 3">
    <name type="scientific">Pseudovirgaria hyperparasitica</name>
    <dbReference type="NCBI Taxonomy" id="470096"/>
    <lineage>
        <taxon>Eukaryota</taxon>
        <taxon>Fungi</taxon>
        <taxon>Dikarya</taxon>
        <taxon>Ascomycota</taxon>
        <taxon>Pezizomycotina</taxon>
        <taxon>Dothideomycetes</taxon>
        <taxon>Dothideomycetes incertae sedis</taxon>
        <taxon>Acrospermales</taxon>
        <taxon>Acrospermaceae</taxon>
        <taxon>Pseudovirgaria</taxon>
    </lineage>
</organism>